<dbReference type="AlphaFoldDB" id="A0AAV0W2W8"/>
<comment type="subunit">
    <text evidence="5">Component of the eukaryotic translation initiation factor 3 (eIF-3) complex. The eIF-3 complex interacts with pix. Interacts with mxt.</text>
</comment>
<evidence type="ECO:0000313" key="9">
    <source>
        <dbReference type="Proteomes" id="UP001160148"/>
    </source>
</evidence>
<evidence type="ECO:0000259" key="7">
    <source>
        <dbReference type="PROSITE" id="PS50102"/>
    </source>
</evidence>
<dbReference type="SMART" id="SM00360">
    <property type="entry name" value="RRM"/>
    <property type="match status" value="1"/>
</dbReference>
<keyword evidence="4" id="KW-0648">Protein biosynthesis</keyword>
<evidence type="ECO:0000256" key="6">
    <source>
        <dbReference type="PROSITE-ProRule" id="PRU00176"/>
    </source>
</evidence>
<evidence type="ECO:0000256" key="1">
    <source>
        <dbReference type="ARBA" id="ARBA00022490"/>
    </source>
</evidence>
<reference evidence="8 9" key="1">
    <citation type="submission" date="2023-01" db="EMBL/GenBank/DDBJ databases">
        <authorList>
            <person name="Whitehead M."/>
        </authorList>
    </citation>
    <scope>NUCLEOTIDE SEQUENCE [LARGE SCALE GENOMIC DNA]</scope>
</reference>
<dbReference type="GO" id="GO:0003723">
    <property type="term" value="F:RNA binding"/>
    <property type="evidence" value="ECO:0007669"/>
    <property type="project" value="UniProtKB-UniRule"/>
</dbReference>
<dbReference type="InterPro" id="IPR000504">
    <property type="entry name" value="RRM_dom"/>
</dbReference>
<dbReference type="GO" id="GO:0003743">
    <property type="term" value="F:translation initiation factor activity"/>
    <property type="evidence" value="ECO:0007669"/>
    <property type="project" value="UniProtKB-KW"/>
</dbReference>
<dbReference type="InterPro" id="IPR011400">
    <property type="entry name" value="EIF3B"/>
</dbReference>
<dbReference type="GO" id="GO:0031369">
    <property type="term" value="F:translation initiation factor binding"/>
    <property type="evidence" value="ECO:0007669"/>
    <property type="project" value="InterPro"/>
</dbReference>
<dbReference type="InterPro" id="IPR035979">
    <property type="entry name" value="RBD_domain_sf"/>
</dbReference>
<dbReference type="InterPro" id="IPR012677">
    <property type="entry name" value="Nucleotide-bd_a/b_plait_sf"/>
</dbReference>
<dbReference type="Pfam" id="PF00076">
    <property type="entry name" value="RRM_1"/>
    <property type="match status" value="1"/>
</dbReference>
<dbReference type="PROSITE" id="PS50102">
    <property type="entry name" value="RRM"/>
    <property type="match status" value="1"/>
</dbReference>
<sequence length="188" mass="21602">MAVAGDAIDNELTVDSEIDEVLLNLVLQKKLEVSTVIKVGSIPKTEPKSFDQLQRVITKIFTQFGKILRDYYPKSENGDTKDYLFIEYEKHESALKAVKRANNSRFCELPLLVQLVSDCKTIATLLQPIPGYNEHHFWSKSSTYDQYHVNKSLYIRIQDWMNNVPHIPDLEKRLMMAEAQLAKNKLSG</sequence>
<dbReference type="PANTHER" id="PTHR14068">
    <property type="entry name" value="EUKARYOTIC TRANSLATION INITIATION FACTOR 3 EIF3 -RELATED"/>
    <property type="match status" value="1"/>
</dbReference>
<dbReference type="EMBL" id="CARXXK010000001">
    <property type="protein sequence ID" value="CAI6350112.1"/>
    <property type="molecule type" value="Genomic_DNA"/>
</dbReference>
<evidence type="ECO:0000313" key="8">
    <source>
        <dbReference type="EMBL" id="CAI6350112.1"/>
    </source>
</evidence>
<protein>
    <recommendedName>
        <fullName evidence="7">RRM domain-containing protein</fullName>
    </recommendedName>
</protein>
<name>A0AAV0W2W8_9HEMI</name>
<dbReference type="Gene3D" id="3.30.70.330">
    <property type="match status" value="1"/>
</dbReference>
<dbReference type="SUPFAM" id="SSF54928">
    <property type="entry name" value="RNA-binding domain, RBD"/>
    <property type="match status" value="1"/>
</dbReference>
<keyword evidence="3 6" id="KW-0694">RNA-binding</keyword>
<evidence type="ECO:0000256" key="4">
    <source>
        <dbReference type="ARBA" id="ARBA00022917"/>
    </source>
</evidence>
<dbReference type="PANTHER" id="PTHR14068:SF0">
    <property type="entry name" value="EUKARYOTIC TRANSLATION INITIATION FACTOR 3 SUBUNIT B"/>
    <property type="match status" value="1"/>
</dbReference>
<keyword evidence="2" id="KW-0396">Initiation factor</keyword>
<gene>
    <name evidence="8" type="ORF">MEUPH1_LOCUS6607</name>
</gene>
<comment type="caution">
    <text evidence="8">The sequence shown here is derived from an EMBL/GenBank/DDBJ whole genome shotgun (WGS) entry which is preliminary data.</text>
</comment>
<evidence type="ECO:0000256" key="5">
    <source>
        <dbReference type="ARBA" id="ARBA00047068"/>
    </source>
</evidence>
<dbReference type="GO" id="GO:0005852">
    <property type="term" value="C:eukaryotic translation initiation factor 3 complex"/>
    <property type="evidence" value="ECO:0007669"/>
    <property type="project" value="InterPro"/>
</dbReference>
<evidence type="ECO:0000256" key="3">
    <source>
        <dbReference type="ARBA" id="ARBA00022884"/>
    </source>
</evidence>
<accession>A0AAV0W2W8</accession>
<evidence type="ECO:0000256" key="2">
    <source>
        <dbReference type="ARBA" id="ARBA00022540"/>
    </source>
</evidence>
<feature type="domain" description="RRM" evidence="7">
    <location>
        <begin position="35"/>
        <end position="118"/>
    </location>
</feature>
<proteinExistence type="predicted"/>
<keyword evidence="1" id="KW-0963">Cytoplasm</keyword>
<organism evidence="8 9">
    <name type="scientific">Macrosiphum euphorbiae</name>
    <name type="common">potato aphid</name>
    <dbReference type="NCBI Taxonomy" id="13131"/>
    <lineage>
        <taxon>Eukaryota</taxon>
        <taxon>Metazoa</taxon>
        <taxon>Ecdysozoa</taxon>
        <taxon>Arthropoda</taxon>
        <taxon>Hexapoda</taxon>
        <taxon>Insecta</taxon>
        <taxon>Pterygota</taxon>
        <taxon>Neoptera</taxon>
        <taxon>Paraneoptera</taxon>
        <taxon>Hemiptera</taxon>
        <taxon>Sternorrhyncha</taxon>
        <taxon>Aphidomorpha</taxon>
        <taxon>Aphidoidea</taxon>
        <taxon>Aphididae</taxon>
        <taxon>Macrosiphini</taxon>
        <taxon>Macrosiphum</taxon>
    </lineage>
</organism>
<dbReference type="Proteomes" id="UP001160148">
    <property type="component" value="Unassembled WGS sequence"/>
</dbReference>
<keyword evidence="9" id="KW-1185">Reference proteome</keyword>